<feature type="compositionally biased region" description="Basic and acidic residues" evidence="9">
    <location>
        <begin position="98"/>
        <end position="111"/>
    </location>
</feature>
<dbReference type="Gene3D" id="2.40.50.100">
    <property type="match status" value="1"/>
</dbReference>
<dbReference type="NCBIfam" id="TIGR01349">
    <property type="entry name" value="PDHac_trf_mito"/>
    <property type="match status" value="1"/>
</dbReference>
<evidence type="ECO:0000256" key="4">
    <source>
        <dbReference type="ARBA" id="ARBA00022823"/>
    </source>
</evidence>
<comment type="cofactor">
    <cofactor evidence="8">
        <name>(R)-lipoate</name>
        <dbReference type="ChEBI" id="CHEBI:83088"/>
    </cofactor>
    <text evidence="8">Binds 1 lipoyl cofactor covalently.</text>
</comment>
<dbReference type="InterPro" id="IPR003016">
    <property type="entry name" value="2-oxoA_DH_lipoyl-BS"/>
</dbReference>
<dbReference type="InterPro" id="IPR004167">
    <property type="entry name" value="PSBD"/>
</dbReference>
<accession>A0ABU5EC69</accession>
<dbReference type="Pfam" id="PF00198">
    <property type="entry name" value="2-oxoacid_dh"/>
    <property type="match status" value="1"/>
</dbReference>
<feature type="compositionally biased region" description="Low complexity" evidence="9">
    <location>
        <begin position="114"/>
        <end position="130"/>
    </location>
</feature>
<evidence type="ECO:0000259" key="11">
    <source>
        <dbReference type="PROSITE" id="PS51826"/>
    </source>
</evidence>
<comment type="function">
    <text evidence="6">The pyruvate dehydrogenase complex catalyzes the overall conversion of pyruvate to acetyl-CoA and CO(2). It contains multiple copies of three enzymatic components: pyruvate dehydrogenase (E1), dihydrolipoamide acetyltransferase (E2) and lipoamide dehydrogenase (E3).</text>
</comment>
<dbReference type="SUPFAM" id="SSF52777">
    <property type="entry name" value="CoA-dependent acyltransferases"/>
    <property type="match status" value="1"/>
</dbReference>
<gene>
    <name evidence="12" type="ORF">SMD27_09445</name>
</gene>
<dbReference type="GO" id="GO:0004742">
    <property type="term" value="F:dihydrolipoyllysine-residue acetyltransferase activity"/>
    <property type="evidence" value="ECO:0007669"/>
    <property type="project" value="UniProtKB-EC"/>
</dbReference>
<evidence type="ECO:0000313" key="13">
    <source>
        <dbReference type="Proteomes" id="UP001279642"/>
    </source>
</evidence>
<keyword evidence="4 8" id="KW-0450">Lipoyl</keyword>
<dbReference type="EC" id="2.3.1.12" evidence="8"/>
<dbReference type="InterPro" id="IPR023213">
    <property type="entry name" value="CAT-like_dom_sf"/>
</dbReference>
<dbReference type="RefSeq" id="WP_320508119.1">
    <property type="nucleotide sequence ID" value="NZ_JAXCLW010000002.1"/>
</dbReference>
<comment type="catalytic activity">
    <reaction evidence="7 8">
        <text>N(6)-[(R)-dihydrolipoyl]-L-lysyl-[protein] + acetyl-CoA = N(6)-[(R)-S(8)-acetyldihydrolipoyl]-L-lysyl-[protein] + CoA</text>
        <dbReference type="Rhea" id="RHEA:17017"/>
        <dbReference type="Rhea" id="RHEA-COMP:10475"/>
        <dbReference type="Rhea" id="RHEA-COMP:10478"/>
        <dbReference type="ChEBI" id="CHEBI:57287"/>
        <dbReference type="ChEBI" id="CHEBI:57288"/>
        <dbReference type="ChEBI" id="CHEBI:83100"/>
        <dbReference type="ChEBI" id="CHEBI:83111"/>
        <dbReference type="EC" id="2.3.1.12"/>
    </reaction>
</comment>
<dbReference type="InterPro" id="IPR011053">
    <property type="entry name" value="Single_hybrid_motif"/>
</dbReference>
<comment type="subunit">
    <text evidence="2">Forms a 24-polypeptide structural core with octahedral symmetry.</text>
</comment>
<feature type="region of interest" description="Disordered" evidence="9">
    <location>
        <begin position="86"/>
        <end position="141"/>
    </location>
</feature>
<evidence type="ECO:0000256" key="5">
    <source>
        <dbReference type="ARBA" id="ARBA00023315"/>
    </source>
</evidence>
<dbReference type="InterPro" id="IPR006257">
    <property type="entry name" value="LAT1"/>
</dbReference>
<evidence type="ECO:0000256" key="9">
    <source>
        <dbReference type="SAM" id="MobiDB-lite"/>
    </source>
</evidence>
<dbReference type="Gene3D" id="3.30.559.10">
    <property type="entry name" value="Chloramphenicol acetyltransferase-like domain"/>
    <property type="match status" value="1"/>
</dbReference>
<evidence type="ECO:0000259" key="10">
    <source>
        <dbReference type="PROSITE" id="PS50968"/>
    </source>
</evidence>
<dbReference type="CDD" id="cd06849">
    <property type="entry name" value="lipoyl_domain"/>
    <property type="match status" value="1"/>
</dbReference>
<dbReference type="InterPro" id="IPR001078">
    <property type="entry name" value="2-oxoacid_DH_actylTfrase"/>
</dbReference>
<evidence type="ECO:0000256" key="2">
    <source>
        <dbReference type="ARBA" id="ARBA00011484"/>
    </source>
</evidence>
<proteinExistence type="inferred from homology"/>
<evidence type="ECO:0000313" key="12">
    <source>
        <dbReference type="EMBL" id="MDY0883068.1"/>
    </source>
</evidence>
<comment type="similarity">
    <text evidence="1 8">Belongs to the 2-oxoacid dehydrogenase family.</text>
</comment>
<dbReference type="PANTHER" id="PTHR23151:SF90">
    <property type="entry name" value="DIHYDROLIPOYLLYSINE-RESIDUE ACETYLTRANSFERASE COMPONENT OF PYRUVATE DEHYDROGENASE COMPLEX, MITOCHONDRIAL-RELATED"/>
    <property type="match status" value="1"/>
</dbReference>
<dbReference type="SUPFAM" id="SSF51230">
    <property type="entry name" value="Single hybrid motif"/>
    <property type="match status" value="1"/>
</dbReference>
<dbReference type="PANTHER" id="PTHR23151">
    <property type="entry name" value="DIHYDROLIPOAMIDE ACETYL/SUCCINYL-TRANSFERASE-RELATED"/>
    <property type="match status" value="1"/>
</dbReference>
<keyword evidence="13" id="KW-1185">Reference proteome</keyword>
<keyword evidence="3 8" id="KW-0808">Transferase</keyword>
<dbReference type="InterPro" id="IPR000089">
    <property type="entry name" value="Biotin_lipoyl"/>
</dbReference>
<dbReference type="PROSITE" id="PS51826">
    <property type="entry name" value="PSBD"/>
    <property type="match status" value="1"/>
</dbReference>
<dbReference type="EMBL" id="JAXCLW010000002">
    <property type="protein sequence ID" value="MDY0883068.1"/>
    <property type="molecule type" value="Genomic_DNA"/>
</dbReference>
<dbReference type="Pfam" id="PF00364">
    <property type="entry name" value="Biotin_lipoyl"/>
    <property type="match status" value="1"/>
</dbReference>
<evidence type="ECO:0000256" key="7">
    <source>
        <dbReference type="ARBA" id="ARBA00048370"/>
    </source>
</evidence>
<dbReference type="PROSITE" id="PS00189">
    <property type="entry name" value="LIPOYL"/>
    <property type="match status" value="1"/>
</dbReference>
<name>A0ABU5EC69_9PROT</name>
<protein>
    <recommendedName>
        <fullName evidence="8">Acetyltransferase component of pyruvate dehydrogenase complex</fullName>
        <ecNumber evidence="8">2.3.1.12</ecNumber>
    </recommendedName>
</protein>
<dbReference type="Gene3D" id="4.10.320.10">
    <property type="entry name" value="E3-binding domain"/>
    <property type="match status" value="1"/>
</dbReference>
<dbReference type="Pfam" id="PF02817">
    <property type="entry name" value="E3_binding"/>
    <property type="match status" value="1"/>
</dbReference>
<feature type="domain" description="Lipoyl-binding" evidence="10">
    <location>
        <begin position="2"/>
        <end position="78"/>
    </location>
</feature>
<keyword evidence="5 8" id="KW-0012">Acyltransferase</keyword>
<evidence type="ECO:0000256" key="1">
    <source>
        <dbReference type="ARBA" id="ARBA00007317"/>
    </source>
</evidence>
<keyword evidence="12" id="KW-0670">Pyruvate</keyword>
<comment type="caution">
    <text evidence="12">The sequence shown here is derived from an EMBL/GenBank/DDBJ whole genome shotgun (WGS) entry which is preliminary data.</text>
</comment>
<feature type="domain" description="Peripheral subunit-binding (PSBD)" evidence="11">
    <location>
        <begin position="147"/>
        <end position="184"/>
    </location>
</feature>
<evidence type="ECO:0000256" key="8">
    <source>
        <dbReference type="RuleBase" id="RU361137"/>
    </source>
</evidence>
<dbReference type="Proteomes" id="UP001279642">
    <property type="component" value="Unassembled WGS sequence"/>
</dbReference>
<dbReference type="InterPro" id="IPR045257">
    <property type="entry name" value="E2/Pdx1"/>
</dbReference>
<dbReference type="InterPro" id="IPR036625">
    <property type="entry name" value="E3-bd_dom_sf"/>
</dbReference>
<evidence type="ECO:0000256" key="6">
    <source>
        <dbReference type="ARBA" id="ARBA00025211"/>
    </source>
</evidence>
<reference evidence="12 13" key="1">
    <citation type="journal article" date="2016" name="Antonie Van Leeuwenhoek">
        <title>Dongia soli sp. nov., isolated from soil from Dokdo, Korea.</title>
        <authorList>
            <person name="Kim D.U."/>
            <person name="Lee H."/>
            <person name="Kim H."/>
            <person name="Kim S.G."/>
            <person name="Ka J.O."/>
        </authorList>
    </citation>
    <scope>NUCLEOTIDE SEQUENCE [LARGE SCALE GENOMIC DNA]</scope>
    <source>
        <strain evidence="12 13">D78</strain>
    </source>
</reference>
<sequence>MPINILMPALSPTMTEGNLAKWLKNEGDEVKAGDVIAEIETDKATMEVEAVDEGRIGKILVPAGSEGVKVNDVIAVLLEEGEDASAIGKAAPAPKPAEQPKTEAKQAEPKVESAPQAAPTPQAGPAATPAPRVPAKADAGGKSERIFASPLARRIATEKGIDLAGINGSGPHGRIIRHDVEEAVGKGGGAKPAAAAAAGAKAPAIPGTQGFGEGAFDLVPHTNMRKTIARRLQESKQFVPHFYLTVDCEIDRLLELREEINAASPTEGEGAYKLSVNDFLIKACAVALKKVPAANASWSDDGLKMYKTADISVAVAIPGGLVTPIIREAERKSLTEISSEMKSLAKRAKDGKLKPEDYTGGSFSLSNLGMYGIKEFSAIINPPQACILSVGAGEQRPVVRNGKIEIATVMSITLSVDHRAVDGALGAEYLAALKRLIEKPLGMLV</sequence>
<evidence type="ECO:0000256" key="3">
    <source>
        <dbReference type="ARBA" id="ARBA00022679"/>
    </source>
</evidence>
<organism evidence="12 13">
    <name type="scientific">Dongia soli</name>
    <dbReference type="NCBI Taxonomy" id="600628"/>
    <lineage>
        <taxon>Bacteria</taxon>
        <taxon>Pseudomonadati</taxon>
        <taxon>Pseudomonadota</taxon>
        <taxon>Alphaproteobacteria</taxon>
        <taxon>Rhodospirillales</taxon>
        <taxon>Dongiaceae</taxon>
        <taxon>Dongia</taxon>
    </lineage>
</organism>
<dbReference type="SUPFAM" id="SSF47005">
    <property type="entry name" value="Peripheral subunit-binding domain of 2-oxo acid dehydrogenase complex"/>
    <property type="match status" value="1"/>
</dbReference>
<dbReference type="PROSITE" id="PS50968">
    <property type="entry name" value="BIOTINYL_LIPOYL"/>
    <property type="match status" value="1"/>
</dbReference>